<dbReference type="Gene3D" id="3.30.1300.10">
    <property type="entry name" value="Pantoate-beta-alanine ligase, C-terminal domain"/>
    <property type="match status" value="1"/>
</dbReference>
<dbReference type="Pfam" id="PF02569">
    <property type="entry name" value="Pantoate_ligase"/>
    <property type="match status" value="1"/>
</dbReference>
<dbReference type="SUPFAM" id="SSF52374">
    <property type="entry name" value="Nucleotidylyl transferase"/>
    <property type="match status" value="1"/>
</dbReference>
<evidence type="ECO:0008006" key="7">
    <source>
        <dbReference type="Google" id="ProtNLM"/>
    </source>
</evidence>
<dbReference type="GO" id="GO:0015940">
    <property type="term" value="P:pantothenate biosynthetic process"/>
    <property type="evidence" value="ECO:0007669"/>
    <property type="project" value="InterPro"/>
</dbReference>
<reference evidence="5" key="5">
    <citation type="journal article" date="2021" name="G3 (Bethesda)">
        <title>Aegilops tauschii genome assembly Aet v5.0 features greater sequence contiguity and improved annotation.</title>
        <authorList>
            <person name="Wang L."/>
            <person name="Zhu T."/>
            <person name="Rodriguez J.C."/>
            <person name="Deal K.R."/>
            <person name="Dubcovsky J."/>
            <person name="McGuire P.E."/>
            <person name="Lux T."/>
            <person name="Spannagl M."/>
            <person name="Mayer K.F.X."/>
            <person name="Baldrich P."/>
            <person name="Meyers B.C."/>
            <person name="Huo N."/>
            <person name="Gu Y.Q."/>
            <person name="Zhou H."/>
            <person name="Devos K.M."/>
            <person name="Bennetzen J.L."/>
            <person name="Unver T."/>
            <person name="Budak H."/>
            <person name="Gulick P.J."/>
            <person name="Galiba G."/>
            <person name="Kalapos B."/>
            <person name="Nelson D.R."/>
            <person name="Li P."/>
            <person name="You F.M."/>
            <person name="Luo M.C."/>
            <person name="Dvorak J."/>
        </authorList>
    </citation>
    <scope>NUCLEOTIDE SEQUENCE [LARGE SCALE GENOMIC DNA]</scope>
    <source>
        <strain evidence="5">cv. AL8/78</strain>
    </source>
</reference>
<keyword evidence="3" id="KW-0067">ATP-binding</keyword>
<dbReference type="PANTHER" id="PTHR21299:SF1">
    <property type="entry name" value="PANTOATE--BETA-ALANINE LIGASE"/>
    <property type="match status" value="1"/>
</dbReference>
<dbReference type="EnsemblPlants" id="AET5Gv21209600.5">
    <property type="protein sequence ID" value="AET5Gv21209600.5"/>
    <property type="gene ID" value="AET5Gv21209600"/>
</dbReference>
<reference evidence="6" key="2">
    <citation type="journal article" date="2017" name="Nat. Plants">
        <title>The Aegilops tauschii genome reveals multiple impacts of transposons.</title>
        <authorList>
            <person name="Zhao G."/>
            <person name="Zou C."/>
            <person name="Li K."/>
            <person name="Wang K."/>
            <person name="Li T."/>
            <person name="Gao L."/>
            <person name="Zhang X."/>
            <person name="Wang H."/>
            <person name="Yang Z."/>
            <person name="Liu X."/>
            <person name="Jiang W."/>
            <person name="Mao L."/>
            <person name="Kong X."/>
            <person name="Jiao Y."/>
            <person name="Jia J."/>
        </authorList>
    </citation>
    <scope>NUCLEOTIDE SEQUENCE [LARGE SCALE GENOMIC DNA]</scope>
    <source>
        <strain evidence="6">cv. AL8/78</strain>
    </source>
</reference>
<accession>A0A453MJH2</accession>
<feature type="signal peptide" evidence="4">
    <location>
        <begin position="1"/>
        <end position="20"/>
    </location>
</feature>
<protein>
    <recommendedName>
        <fullName evidence="7">Pantoate--beta-alanine ligase</fullName>
    </recommendedName>
</protein>
<keyword evidence="6" id="KW-1185">Reference proteome</keyword>
<dbReference type="GO" id="GO:0004592">
    <property type="term" value="F:pantoate-beta-alanine ligase activity"/>
    <property type="evidence" value="ECO:0007669"/>
    <property type="project" value="InterPro"/>
</dbReference>
<keyword evidence="1" id="KW-0436">Ligase</keyword>
<dbReference type="Gramene" id="AET5Gv21209600.5">
    <property type="protein sequence ID" value="AET5Gv21209600.5"/>
    <property type="gene ID" value="AET5Gv21209600"/>
</dbReference>
<reference evidence="5" key="3">
    <citation type="journal article" date="2017" name="Nature">
        <title>Genome sequence of the progenitor of the wheat D genome Aegilops tauschii.</title>
        <authorList>
            <person name="Luo M.C."/>
            <person name="Gu Y.Q."/>
            <person name="Puiu D."/>
            <person name="Wang H."/>
            <person name="Twardziok S.O."/>
            <person name="Deal K.R."/>
            <person name="Huo N."/>
            <person name="Zhu T."/>
            <person name="Wang L."/>
            <person name="Wang Y."/>
            <person name="McGuire P.E."/>
            <person name="Liu S."/>
            <person name="Long H."/>
            <person name="Ramasamy R.K."/>
            <person name="Rodriguez J.C."/>
            <person name="Van S.L."/>
            <person name="Yuan L."/>
            <person name="Wang Z."/>
            <person name="Xia Z."/>
            <person name="Xiao L."/>
            <person name="Anderson O.D."/>
            <person name="Ouyang S."/>
            <person name="Liang Y."/>
            <person name="Zimin A.V."/>
            <person name="Pertea G."/>
            <person name="Qi P."/>
            <person name="Bennetzen J.L."/>
            <person name="Dai X."/>
            <person name="Dawson M.W."/>
            <person name="Muller H.G."/>
            <person name="Kugler K."/>
            <person name="Rivarola-Duarte L."/>
            <person name="Spannagl M."/>
            <person name="Mayer K.F.X."/>
            <person name="Lu F.H."/>
            <person name="Bevan M.W."/>
            <person name="Leroy P."/>
            <person name="Li P."/>
            <person name="You F.M."/>
            <person name="Sun Q."/>
            <person name="Liu Z."/>
            <person name="Lyons E."/>
            <person name="Wicker T."/>
            <person name="Salzberg S.L."/>
            <person name="Devos K.M."/>
            <person name="Dvorak J."/>
        </authorList>
    </citation>
    <scope>NUCLEOTIDE SEQUENCE [LARGE SCALE GENOMIC DNA]</scope>
    <source>
        <strain evidence="5">cv. AL8/78</strain>
    </source>
</reference>
<proteinExistence type="predicted"/>
<feature type="chain" id="PRO_5019317925" description="Pantoate--beta-alanine ligase" evidence="4">
    <location>
        <begin position="21"/>
        <end position="65"/>
    </location>
</feature>
<organism evidence="5 6">
    <name type="scientific">Aegilops tauschii subsp. strangulata</name>
    <name type="common">Goatgrass</name>
    <dbReference type="NCBI Taxonomy" id="200361"/>
    <lineage>
        <taxon>Eukaryota</taxon>
        <taxon>Viridiplantae</taxon>
        <taxon>Streptophyta</taxon>
        <taxon>Embryophyta</taxon>
        <taxon>Tracheophyta</taxon>
        <taxon>Spermatophyta</taxon>
        <taxon>Magnoliopsida</taxon>
        <taxon>Liliopsida</taxon>
        <taxon>Poales</taxon>
        <taxon>Poaceae</taxon>
        <taxon>BOP clade</taxon>
        <taxon>Pooideae</taxon>
        <taxon>Triticodae</taxon>
        <taxon>Triticeae</taxon>
        <taxon>Triticinae</taxon>
        <taxon>Aegilops</taxon>
    </lineage>
</organism>
<dbReference type="Proteomes" id="UP000015105">
    <property type="component" value="Chromosome 5D"/>
</dbReference>
<name>A0A453MJH2_AEGTS</name>
<keyword evidence="2" id="KW-0547">Nucleotide-binding</keyword>
<evidence type="ECO:0000256" key="2">
    <source>
        <dbReference type="ARBA" id="ARBA00022741"/>
    </source>
</evidence>
<reference evidence="6" key="1">
    <citation type="journal article" date="2014" name="Science">
        <title>Ancient hybridizations among the ancestral genomes of bread wheat.</title>
        <authorList>
            <consortium name="International Wheat Genome Sequencing Consortium,"/>
            <person name="Marcussen T."/>
            <person name="Sandve S.R."/>
            <person name="Heier L."/>
            <person name="Spannagl M."/>
            <person name="Pfeifer M."/>
            <person name="Jakobsen K.S."/>
            <person name="Wulff B.B."/>
            <person name="Steuernagel B."/>
            <person name="Mayer K.F."/>
            <person name="Olsen O.A."/>
        </authorList>
    </citation>
    <scope>NUCLEOTIDE SEQUENCE [LARGE SCALE GENOMIC DNA]</scope>
    <source>
        <strain evidence="6">cv. AL8/78</strain>
    </source>
</reference>
<dbReference type="InterPro" id="IPR003721">
    <property type="entry name" value="Pantoate_ligase"/>
</dbReference>
<dbReference type="InterPro" id="IPR042176">
    <property type="entry name" value="Pantoate_ligase_C"/>
</dbReference>
<dbReference type="GO" id="GO:0005524">
    <property type="term" value="F:ATP binding"/>
    <property type="evidence" value="ECO:0007669"/>
    <property type="project" value="UniProtKB-KW"/>
</dbReference>
<keyword evidence="4" id="KW-0732">Signal</keyword>
<dbReference type="AlphaFoldDB" id="A0A453MJH2"/>
<dbReference type="PANTHER" id="PTHR21299">
    <property type="entry name" value="CYTIDYLATE KINASE/PANTOATE-BETA-ALANINE LIGASE"/>
    <property type="match status" value="1"/>
</dbReference>
<sequence>RRCCCWAELLLWCCYIICKAQNQVRDLDFAVEIIGSEIVREADGLAMSSRNVHLSPEEREKGIIH</sequence>
<dbReference type="GO" id="GO:0005829">
    <property type="term" value="C:cytosol"/>
    <property type="evidence" value="ECO:0007669"/>
    <property type="project" value="TreeGrafter"/>
</dbReference>
<evidence type="ECO:0000313" key="6">
    <source>
        <dbReference type="Proteomes" id="UP000015105"/>
    </source>
</evidence>
<evidence type="ECO:0000256" key="4">
    <source>
        <dbReference type="SAM" id="SignalP"/>
    </source>
</evidence>
<reference evidence="5" key="4">
    <citation type="submission" date="2019-03" db="UniProtKB">
        <authorList>
            <consortium name="EnsemblPlants"/>
        </authorList>
    </citation>
    <scope>IDENTIFICATION</scope>
</reference>
<evidence type="ECO:0000256" key="1">
    <source>
        <dbReference type="ARBA" id="ARBA00022598"/>
    </source>
</evidence>
<evidence type="ECO:0000256" key="3">
    <source>
        <dbReference type="ARBA" id="ARBA00022840"/>
    </source>
</evidence>
<evidence type="ECO:0000313" key="5">
    <source>
        <dbReference type="EnsemblPlants" id="AET5Gv21209600.5"/>
    </source>
</evidence>